<name>A0A8K0JKI7_9TREE</name>
<gene>
    <name evidence="14" type="ORF">FFLO_03618</name>
</gene>
<evidence type="ECO:0000256" key="1">
    <source>
        <dbReference type="ARBA" id="ARBA00001973"/>
    </source>
</evidence>
<dbReference type="AlphaFoldDB" id="A0A8K0JKI7"/>
<evidence type="ECO:0000256" key="11">
    <source>
        <dbReference type="ARBA" id="ARBA00033150"/>
    </source>
</evidence>
<dbReference type="GO" id="GO:0005758">
    <property type="term" value="C:mitochondrial intermembrane space"/>
    <property type="evidence" value="ECO:0007669"/>
    <property type="project" value="TreeGrafter"/>
</dbReference>
<keyword evidence="6" id="KW-0560">Oxidoreductase</keyword>
<feature type="compositionally biased region" description="Basic and acidic residues" evidence="12">
    <location>
        <begin position="270"/>
        <end position="282"/>
    </location>
</feature>
<dbReference type="Proteomes" id="UP000812966">
    <property type="component" value="Unassembled WGS sequence"/>
</dbReference>
<evidence type="ECO:0000313" key="15">
    <source>
        <dbReference type="Proteomes" id="UP000812966"/>
    </source>
</evidence>
<sequence length="288" mass="30813">MFTRTFRPLTRTLPALAATAGLATVGYSSIVSERNRVFNDVTGSGNFDSGKQQYNEDLKVNRHKIAAQHGATPESPLHNTSTSSTSHHVGTSKVDAEGHNVRRGDGTQASEVPGLVKDKAKEAKKEEQAGGESAYNEETGEINWDCPCLGGMAQGPCGEDFKAAFSCFVHSDQEPKGVDCVEKFKAMQDCFRKHPDVYGEEIEDEEPLGQPTSTDGPGPLSGGTVSGSPLPKDHPDQKNVPKPPTDDHPNTPQRTDTHLNNPAKGVAKLQPRENRADKKGKGAGDGSI</sequence>
<comment type="caution">
    <text evidence="14">The sequence shown here is derived from an EMBL/GenBank/DDBJ whole genome shotgun (WGS) entry which is preliminary data.</text>
</comment>
<keyword evidence="4" id="KW-0813">Transport</keyword>
<dbReference type="GO" id="GO:0045041">
    <property type="term" value="P:protein import into mitochondrial intermembrane space"/>
    <property type="evidence" value="ECO:0007669"/>
    <property type="project" value="InterPro"/>
</dbReference>
<evidence type="ECO:0000256" key="9">
    <source>
        <dbReference type="ARBA" id="ARBA00023157"/>
    </source>
</evidence>
<keyword evidence="8" id="KW-0496">Mitochondrion</keyword>
<evidence type="ECO:0000256" key="8">
    <source>
        <dbReference type="ARBA" id="ARBA00023128"/>
    </source>
</evidence>
<evidence type="ECO:0000256" key="5">
    <source>
        <dbReference type="ARBA" id="ARBA00022927"/>
    </source>
</evidence>
<dbReference type="PANTHER" id="PTHR21622">
    <property type="entry name" value="COILED-COIL-HELIX-COILED-COIL-HELIX DOMAIN CONTAINING 4"/>
    <property type="match status" value="1"/>
</dbReference>
<dbReference type="Pfam" id="PF06747">
    <property type="entry name" value="CHCH"/>
    <property type="match status" value="1"/>
</dbReference>
<keyword evidence="9" id="KW-1015">Disulfide bond</keyword>
<evidence type="ECO:0000256" key="2">
    <source>
        <dbReference type="ARBA" id="ARBA00004164"/>
    </source>
</evidence>
<feature type="region of interest" description="Disordered" evidence="12">
    <location>
        <begin position="202"/>
        <end position="288"/>
    </location>
</feature>
<dbReference type="GO" id="GO:0015035">
    <property type="term" value="F:protein-disulfide reductase activity"/>
    <property type="evidence" value="ECO:0007669"/>
    <property type="project" value="InterPro"/>
</dbReference>
<feature type="region of interest" description="Disordered" evidence="12">
    <location>
        <begin position="69"/>
        <end position="136"/>
    </location>
</feature>
<feature type="compositionally biased region" description="Basic and acidic residues" evidence="12">
    <location>
        <begin position="116"/>
        <end position="128"/>
    </location>
</feature>
<feature type="compositionally biased region" description="Low complexity" evidence="12">
    <location>
        <begin position="75"/>
        <end position="92"/>
    </location>
</feature>
<dbReference type="GO" id="GO:0005743">
    <property type="term" value="C:mitochondrial inner membrane"/>
    <property type="evidence" value="ECO:0007669"/>
    <property type="project" value="UniProtKB-SubCell"/>
</dbReference>
<comment type="subcellular location">
    <subcellularLocation>
        <location evidence="2">Mitochondrion inner membrane</location>
        <topology evidence="2">Single-pass type II membrane protein</topology>
        <orientation evidence="2">Intermembrane side</orientation>
    </subcellularLocation>
</comment>
<keyword evidence="15" id="KW-1185">Reference proteome</keyword>
<keyword evidence="7" id="KW-0811">Translocation</keyword>
<feature type="compositionally biased region" description="Basic and acidic residues" evidence="12">
    <location>
        <begin position="94"/>
        <end position="105"/>
    </location>
</feature>
<dbReference type="InterPro" id="IPR039289">
    <property type="entry name" value="CHCHD4"/>
</dbReference>
<evidence type="ECO:0000256" key="6">
    <source>
        <dbReference type="ARBA" id="ARBA00023002"/>
    </source>
</evidence>
<dbReference type="EMBL" id="JABELV010000068">
    <property type="protein sequence ID" value="KAG7535872.1"/>
    <property type="molecule type" value="Genomic_DNA"/>
</dbReference>
<organism evidence="14 15">
    <name type="scientific">Filobasidium floriforme</name>
    <dbReference type="NCBI Taxonomy" id="5210"/>
    <lineage>
        <taxon>Eukaryota</taxon>
        <taxon>Fungi</taxon>
        <taxon>Dikarya</taxon>
        <taxon>Basidiomycota</taxon>
        <taxon>Agaricomycotina</taxon>
        <taxon>Tremellomycetes</taxon>
        <taxon>Filobasidiales</taxon>
        <taxon>Filobasidiaceae</taxon>
        <taxon>Filobasidium</taxon>
    </lineage>
</organism>
<dbReference type="PROSITE" id="PS51808">
    <property type="entry name" value="CHCH"/>
    <property type="match status" value="1"/>
</dbReference>
<reference evidence="14" key="1">
    <citation type="submission" date="2020-04" db="EMBL/GenBank/DDBJ databases">
        <title>Analysis of mating type loci in Filobasidium floriforme.</title>
        <authorList>
            <person name="Nowrousian M."/>
        </authorList>
    </citation>
    <scope>NUCLEOTIDE SEQUENCE</scope>
    <source>
        <strain evidence="14">CBS 6242</strain>
    </source>
</reference>
<dbReference type="InterPro" id="IPR010625">
    <property type="entry name" value="CHCH"/>
</dbReference>
<evidence type="ECO:0000256" key="3">
    <source>
        <dbReference type="ARBA" id="ARBA00013714"/>
    </source>
</evidence>
<feature type="compositionally biased region" description="Polar residues" evidence="12">
    <location>
        <begin position="250"/>
        <end position="260"/>
    </location>
</feature>
<keyword evidence="10" id="KW-0676">Redox-active center</keyword>
<dbReference type="PANTHER" id="PTHR21622:SF0">
    <property type="entry name" value="COILED-COIL-HELIX-COILED-COIL-HELIX DOMAIN CONTAINING 4"/>
    <property type="match status" value="1"/>
</dbReference>
<evidence type="ECO:0000256" key="10">
    <source>
        <dbReference type="ARBA" id="ARBA00023284"/>
    </source>
</evidence>
<keyword evidence="5" id="KW-0653">Protein transport</keyword>
<evidence type="ECO:0000313" key="14">
    <source>
        <dbReference type="EMBL" id="KAG7535872.1"/>
    </source>
</evidence>
<feature type="compositionally biased region" description="Basic and acidic residues" evidence="12">
    <location>
        <begin position="231"/>
        <end position="249"/>
    </location>
</feature>
<dbReference type="Gene3D" id="1.10.287.2900">
    <property type="match status" value="1"/>
</dbReference>
<evidence type="ECO:0000259" key="13">
    <source>
        <dbReference type="Pfam" id="PF06747"/>
    </source>
</evidence>
<evidence type="ECO:0000256" key="7">
    <source>
        <dbReference type="ARBA" id="ARBA00023010"/>
    </source>
</evidence>
<protein>
    <recommendedName>
        <fullName evidence="3">Mitochondrial intermembrane space import and assembly protein 40</fullName>
    </recommendedName>
    <alternativeName>
        <fullName evidence="11">Mitochondrial import inner membrane translocase TIM40</fullName>
    </alternativeName>
</protein>
<comment type="cofactor">
    <cofactor evidence="1">
        <name>Cu(2+)</name>
        <dbReference type="ChEBI" id="CHEBI:29036"/>
    </cofactor>
</comment>
<evidence type="ECO:0000256" key="12">
    <source>
        <dbReference type="SAM" id="MobiDB-lite"/>
    </source>
</evidence>
<feature type="domain" description="CHCH" evidence="13">
    <location>
        <begin position="157"/>
        <end position="193"/>
    </location>
</feature>
<proteinExistence type="predicted"/>
<accession>A0A8K0JKI7</accession>
<evidence type="ECO:0000256" key="4">
    <source>
        <dbReference type="ARBA" id="ARBA00022448"/>
    </source>
</evidence>